<keyword evidence="3" id="KW-0175">Coiled coil</keyword>
<dbReference type="Pfam" id="PF13359">
    <property type="entry name" value="DDE_Tnp_4"/>
    <property type="match status" value="1"/>
</dbReference>
<evidence type="ECO:0000256" key="1">
    <source>
        <dbReference type="ARBA" id="ARBA00001968"/>
    </source>
</evidence>
<evidence type="ECO:0000256" key="3">
    <source>
        <dbReference type="SAM" id="Coils"/>
    </source>
</evidence>
<feature type="coiled-coil region" evidence="3">
    <location>
        <begin position="3"/>
        <end position="48"/>
    </location>
</feature>
<feature type="domain" description="Transposase Helix-turn-helix" evidence="5">
    <location>
        <begin position="122"/>
        <end position="169"/>
    </location>
</feature>
<dbReference type="AlphaFoldDB" id="A0A147BI67"/>
<feature type="domain" description="DDE Tnp4" evidence="4">
    <location>
        <begin position="200"/>
        <end position="359"/>
    </location>
</feature>
<protein>
    <submittedName>
        <fullName evidence="6">Putative isl2eu-1 cs</fullName>
    </submittedName>
</protein>
<reference evidence="6" key="1">
    <citation type="journal article" date="2018" name="PLoS Negl. Trop. Dis.">
        <title>Sialome diversity of ticks revealed by RNAseq of single tick salivary glands.</title>
        <authorList>
            <person name="Perner J."/>
            <person name="Kropackova S."/>
            <person name="Kopacek P."/>
            <person name="Ribeiro J.M."/>
        </authorList>
    </citation>
    <scope>NUCLEOTIDE SEQUENCE</scope>
    <source>
        <strain evidence="6">Siblings of single egg batch collected in Ceske Budejovice</strain>
        <tissue evidence="6">Salivary glands</tissue>
    </source>
</reference>
<evidence type="ECO:0000256" key="2">
    <source>
        <dbReference type="ARBA" id="ARBA00022723"/>
    </source>
</evidence>
<proteinExistence type="predicted"/>
<dbReference type="GO" id="GO:0046872">
    <property type="term" value="F:metal ion binding"/>
    <property type="evidence" value="ECO:0007669"/>
    <property type="project" value="UniProtKB-KW"/>
</dbReference>
<comment type="cofactor">
    <cofactor evidence="1">
        <name>a divalent metal cation</name>
        <dbReference type="ChEBI" id="CHEBI:60240"/>
    </cofactor>
</comment>
<sequence length="373" mass="43099">RKIATLEGTIEQQKYHIERLQESLARERNGHEQRVQELVTENKEHKLRICHLEGRLAEGVKQTSEKTNVSFTMQLMSDVERLRFYTGFSSAERFQRFVAFVSDGYKVYKEDQTGKGRPPTFSVEDQLILVLSRLRLGLLEKDLAYRYQVSLSTISRLCTFWVEFLADYLESTPIWPSRQVVDECMPSVFKELYPTTRVILDCTELYIEAPNDFRTQSDTFSAYKSHNTAKGLLGISPNGFVSFVSDLTPGRMSDKMLTQNSALYRLLEPGDFVMADRGFTIEEDLKERNVDLNIPPFLSGKPQLSCEDEVKTRKIAKGRVHVERVIAQVKSFRILKFVFRNSMSQLQNPTWKVCTLLCNFTSDPLLDRSEDLR</sequence>
<evidence type="ECO:0000259" key="4">
    <source>
        <dbReference type="Pfam" id="PF13359"/>
    </source>
</evidence>
<dbReference type="InterPro" id="IPR027805">
    <property type="entry name" value="Transposase_HTH_dom"/>
</dbReference>
<dbReference type="EMBL" id="GEGO01004925">
    <property type="protein sequence ID" value="JAR90479.1"/>
    <property type="molecule type" value="Transcribed_RNA"/>
</dbReference>
<evidence type="ECO:0000259" key="5">
    <source>
        <dbReference type="Pfam" id="PF13613"/>
    </source>
</evidence>
<evidence type="ECO:0000313" key="6">
    <source>
        <dbReference type="EMBL" id="JAR90479.1"/>
    </source>
</evidence>
<name>A0A147BI67_IXORI</name>
<dbReference type="PANTHER" id="PTHR23080">
    <property type="entry name" value="THAP DOMAIN PROTEIN"/>
    <property type="match status" value="1"/>
</dbReference>
<dbReference type="InterPro" id="IPR027806">
    <property type="entry name" value="HARBI1_dom"/>
</dbReference>
<organism evidence="6">
    <name type="scientific">Ixodes ricinus</name>
    <name type="common">Common tick</name>
    <name type="synonym">Acarus ricinus</name>
    <dbReference type="NCBI Taxonomy" id="34613"/>
    <lineage>
        <taxon>Eukaryota</taxon>
        <taxon>Metazoa</taxon>
        <taxon>Ecdysozoa</taxon>
        <taxon>Arthropoda</taxon>
        <taxon>Chelicerata</taxon>
        <taxon>Arachnida</taxon>
        <taxon>Acari</taxon>
        <taxon>Parasitiformes</taxon>
        <taxon>Ixodida</taxon>
        <taxon>Ixodoidea</taxon>
        <taxon>Ixodidae</taxon>
        <taxon>Ixodinae</taxon>
        <taxon>Ixodes</taxon>
    </lineage>
</organism>
<dbReference type="Pfam" id="PF13613">
    <property type="entry name" value="HTH_Tnp_4"/>
    <property type="match status" value="1"/>
</dbReference>
<keyword evidence="2" id="KW-0479">Metal-binding</keyword>
<feature type="non-terminal residue" evidence="6">
    <location>
        <position position="1"/>
    </location>
</feature>
<accession>A0A147BI67</accession>